<feature type="compositionally biased region" description="Polar residues" evidence="1">
    <location>
        <begin position="166"/>
        <end position="182"/>
    </location>
</feature>
<gene>
    <name evidence="2" type="ORF">OVA965_LOCUS7394</name>
    <name evidence="3" type="ORF">TMI583_LOCUS7389</name>
</gene>
<feature type="compositionally biased region" description="Polar residues" evidence="1">
    <location>
        <begin position="333"/>
        <end position="350"/>
    </location>
</feature>
<feature type="compositionally biased region" description="Basic and acidic residues" evidence="1">
    <location>
        <begin position="510"/>
        <end position="521"/>
    </location>
</feature>
<comment type="caution">
    <text evidence="2">The sequence shown here is derived from an EMBL/GenBank/DDBJ whole genome shotgun (WGS) entry which is preliminary data.</text>
</comment>
<feature type="compositionally biased region" description="Polar residues" evidence="1">
    <location>
        <begin position="1497"/>
        <end position="1508"/>
    </location>
</feature>
<feature type="compositionally biased region" description="Polar residues" evidence="1">
    <location>
        <begin position="1102"/>
        <end position="1116"/>
    </location>
</feature>
<feature type="compositionally biased region" description="Polar residues" evidence="1">
    <location>
        <begin position="804"/>
        <end position="823"/>
    </location>
</feature>
<feature type="compositionally biased region" description="Basic residues" evidence="1">
    <location>
        <begin position="1411"/>
        <end position="1421"/>
    </location>
</feature>
<accession>A0A8S2DBS3</accession>
<feature type="compositionally biased region" description="Polar residues" evidence="1">
    <location>
        <begin position="1308"/>
        <end position="1320"/>
    </location>
</feature>
<dbReference type="Proteomes" id="UP000677228">
    <property type="component" value="Unassembled WGS sequence"/>
</dbReference>
<feature type="compositionally biased region" description="Polar residues" evidence="1">
    <location>
        <begin position="418"/>
        <end position="451"/>
    </location>
</feature>
<feature type="compositionally biased region" description="Basic and acidic residues" evidence="1">
    <location>
        <begin position="1189"/>
        <end position="1199"/>
    </location>
</feature>
<feature type="compositionally biased region" description="Basic and acidic residues" evidence="1">
    <location>
        <begin position="1129"/>
        <end position="1146"/>
    </location>
</feature>
<feature type="compositionally biased region" description="Polar residues" evidence="1">
    <location>
        <begin position="661"/>
        <end position="686"/>
    </location>
</feature>
<feature type="region of interest" description="Disordered" evidence="1">
    <location>
        <begin position="1212"/>
        <end position="1252"/>
    </location>
</feature>
<feature type="compositionally biased region" description="Basic and acidic residues" evidence="1">
    <location>
        <begin position="269"/>
        <end position="298"/>
    </location>
</feature>
<organism evidence="2 4">
    <name type="scientific">Didymodactylos carnosus</name>
    <dbReference type="NCBI Taxonomy" id="1234261"/>
    <lineage>
        <taxon>Eukaryota</taxon>
        <taxon>Metazoa</taxon>
        <taxon>Spiralia</taxon>
        <taxon>Gnathifera</taxon>
        <taxon>Rotifera</taxon>
        <taxon>Eurotatoria</taxon>
        <taxon>Bdelloidea</taxon>
        <taxon>Philodinida</taxon>
        <taxon>Philodinidae</taxon>
        <taxon>Didymodactylos</taxon>
    </lineage>
</organism>
<feature type="compositionally biased region" description="Basic and acidic residues" evidence="1">
    <location>
        <begin position="897"/>
        <end position="908"/>
    </location>
</feature>
<feature type="region of interest" description="Disordered" evidence="1">
    <location>
        <begin position="1089"/>
        <end position="1199"/>
    </location>
</feature>
<dbReference type="EMBL" id="CAJOBA010002349">
    <property type="protein sequence ID" value="CAF3641160.1"/>
    <property type="molecule type" value="Genomic_DNA"/>
</dbReference>
<feature type="compositionally biased region" description="Polar residues" evidence="1">
    <location>
        <begin position="82"/>
        <end position="98"/>
    </location>
</feature>
<feature type="region of interest" description="Disordered" evidence="1">
    <location>
        <begin position="130"/>
        <end position="606"/>
    </location>
</feature>
<feature type="compositionally biased region" description="Polar residues" evidence="1">
    <location>
        <begin position="232"/>
        <end position="245"/>
    </location>
</feature>
<feature type="compositionally biased region" description="Polar residues" evidence="1">
    <location>
        <begin position="463"/>
        <end position="509"/>
    </location>
</feature>
<dbReference type="Proteomes" id="UP000682733">
    <property type="component" value="Unassembled WGS sequence"/>
</dbReference>
<name>A0A8S2DBS3_9BILA</name>
<feature type="compositionally biased region" description="Polar residues" evidence="1">
    <location>
        <begin position="1027"/>
        <end position="1038"/>
    </location>
</feature>
<feature type="compositionally biased region" description="Basic and acidic residues" evidence="1">
    <location>
        <begin position="314"/>
        <end position="326"/>
    </location>
</feature>
<evidence type="ECO:0000313" key="3">
    <source>
        <dbReference type="EMBL" id="CAF3641160.1"/>
    </source>
</evidence>
<evidence type="ECO:0000313" key="4">
    <source>
        <dbReference type="Proteomes" id="UP000677228"/>
    </source>
</evidence>
<feature type="compositionally biased region" description="Basic and acidic residues" evidence="1">
    <location>
        <begin position="870"/>
        <end position="880"/>
    </location>
</feature>
<evidence type="ECO:0000313" key="2">
    <source>
        <dbReference type="EMBL" id="CAF0856119.1"/>
    </source>
</evidence>
<feature type="compositionally biased region" description="Polar residues" evidence="1">
    <location>
        <begin position="525"/>
        <end position="543"/>
    </location>
</feature>
<feature type="compositionally biased region" description="Polar residues" evidence="1">
    <location>
        <begin position="572"/>
        <end position="589"/>
    </location>
</feature>
<sequence>MTSTFNNSTDLLTPTPFTLQNIIQLPITPSDDHQPKLDENTLIANITKDAANAAQENRSGSARANDGSLTSTVNDSYFPAASKTSTFEPVPTSYSNTVPLDKSENSTNLDSDINNEIQKDMKSLIEEIKRPVTPGHPITPTSTYTAGTFPPSRKTSVHFTNDDVPLTNSEQHLSSPRPTTPDQTRRKSSDIRASNEPILTSNEKPFDEQSPSTIAQGNDTSSSDDYFGIKSRSPNENNTDSTINVPQRLPQVHESSSSDDFFGMTPSSAHKDDSQKVDKLATDDEQQALKKEPDETTTKPRIPSAASQKSAQIDTERNQLNEKRSSIADIQNGDISTNARRYSSTNNEGHTSPPASPIVHPTSSTPDDQTTRIQSAKIPSRVTSPQVRENVVTTNRSRPQSAVQQQTQEPETLPVTRSRPQSGVNQQSAETGQENPQINGETMIVNQSRPHSLTDNESRKILSPTTSPQQTNEETVVNRSRPQSGVQQQNKVSSRITSPQQTNDEPTTQTRRESVVHDSGKRPSGTISPHQTNNEITATTYTPPHSGAEDETRKTPSRTTSPQQSRSRPQSAVQQQNKVSSRVTSPQQPEHTESAHQQPKFVSDSETTDFIKAGEQLEIPDINSLDANLAAKNLAVMNPLKRNSISNEEERPVVIVKQPSRRSSQASDQQKQSNNDQTTPRASPTNFIPDKNTENQSSDSITDQEKIKAVSSTDSRKHSIGDRPRNVDNDDNDARPSSRRGSVAQEPNVKHHNRTSSNVSAQRLLDNEQDSGSGRDDNQDKKTLSQISSQQKQPESLRIDHSRTPSNVSNQSDRQKTNVSPISSKKDDDQKLSGSRTQSSISNDKVIDGDTVIPPRDDQQLIPSASRRSSKIDNKPEQERSLQPSSRKSSVVQQSEVKPRSAIKHDATESDSANYRAPAASIRNDFPLSDTDNYLNDQRRVSETSTSTRQFQRQSSARQQDERKSATSGGEKVYEKVTTEPFVEPSKQRQSAQSTKKRTSITTDSEHESQKLPLINQQQNQEKRRTSITQKHQEQGSSDQKRHHIPPSPATRKENNRTLPRHSQDLKTPTSDEDIENIPAYLRAVKIPPLNLDETMPDNRPLSPSVQQIAERNQSQEQKRIKKKSGIKTKTEHALEDVQKKVDHLLHPKKRRSSSADSHIPLADGHSVGSTSGKDTDFDNTRKMRSKKHDASTATERDEYFYRSYQQQQQRNFFDEQELLSTKPVKTIKPQSERRRKELVATPGTGSDTTAIVHKTARSYKDDTTPVNVNVTVVVKKVQGGDSLTPDVQIEKSSTKPKLSRSKKVEQTVDTTPTSTPALDQRQEINNQKKTEDEQHQKVDESPSQQPLFEPVQKKSVTSHQDQPEPLVVTEIKRPQSIEQKSHDTNDLFSRHHQDERHVQSDSEQFVTAKQQKRRRPKRISRTTQTYDRVFRHMFKEEQQQLRYTSDTEKQIQTRKSALRPRKKSPKKHFPLYLSADTFRVEDLIPKQFHQPRRNLSKSSTLGRSLSPQGGKVLILRPTLPLHHSDAVNVHRVCLQYAIDLQPTKNQLNLSSRDKQQQNQSSNNNSSLPMLATNSKSAVKRSENNKNSLPAIEHDQHISHHRGGAV</sequence>
<feature type="compositionally biased region" description="Polar residues" evidence="1">
    <location>
        <begin position="832"/>
        <end position="843"/>
    </location>
</feature>
<feature type="compositionally biased region" description="Polar residues" evidence="1">
    <location>
        <begin position="54"/>
        <end position="75"/>
    </location>
</feature>
<reference evidence="2" key="1">
    <citation type="submission" date="2021-02" db="EMBL/GenBank/DDBJ databases">
        <authorList>
            <person name="Nowell W R."/>
        </authorList>
    </citation>
    <scope>NUCLEOTIDE SEQUENCE</scope>
</reference>
<evidence type="ECO:0000256" key="1">
    <source>
        <dbReference type="SAM" id="MobiDB-lite"/>
    </source>
</evidence>
<feature type="compositionally biased region" description="Polar residues" evidence="1">
    <location>
        <begin position="361"/>
        <end position="374"/>
    </location>
</feature>
<feature type="compositionally biased region" description="Basic and acidic residues" evidence="1">
    <location>
        <begin position="703"/>
        <end position="736"/>
    </location>
</feature>
<proteinExistence type="predicted"/>
<feature type="compositionally biased region" description="Polar residues" evidence="1">
    <location>
        <begin position="105"/>
        <end position="114"/>
    </location>
</feature>
<feature type="compositionally biased region" description="Basic and acidic residues" evidence="1">
    <location>
        <begin position="1321"/>
        <end position="1341"/>
    </location>
</feature>
<feature type="compositionally biased region" description="Polar residues" evidence="1">
    <location>
        <begin position="784"/>
        <end position="794"/>
    </location>
</feature>
<dbReference type="EMBL" id="CAJNOK010002349">
    <property type="protein sequence ID" value="CAF0856119.1"/>
    <property type="molecule type" value="Genomic_DNA"/>
</dbReference>
<feature type="compositionally biased region" description="Basic and acidic residues" evidence="1">
    <location>
        <begin position="773"/>
        <end position="783"/>
    </location>
</feature>
<feature type="region of interest" description="Disordered" evidence="1">
    <location>
        <begin position="1490"/>
        <end position="1509"/>
    </location>
</feature>
<feature type="region of interest" description="Disordered" evidence="1">
    <location>
        <begin position="1549"/>
        <end position="1606"/>
    </location>
</feature>
<feature type="region of interest" description="Disordered" evidence="1">
    <location>
        <begin position="53"/>
        <end position="114"/>
    </location>
</feature>
<feature type="compositionally biased region" description="Basic and acidic residues" evidence="1">
    <location>
        <begin position="1371"/>
        <end position="1401"/>
    </location>
</feature>
<feature type="compositionally biased region" description="Low complexity" evidence="1">
    <location>
        <begin position="557"/>
        <end position="571"/>
    </location>
</feature>
<protein>
    <submittedName>
        <fullName evidence="2">Uncharacterized protein</fullName>
    </submittedName>
</protein>
<feature type="compositionally biased region" description="Low complexity" evidence="1">
    <location>
        <begin position="1557"/>
        <end position="1567"/>
    </location>
</feature>
<feature type="compositionally biased region" description="Polar residues" evidence="1">
    <location>
        <begin position="881"/>
        <end position="896"/>
    </location>
</feature>
<feature type="region of interest" description="Disordered" evidence="1">
    <location>
        <begin position="1279"/>
        <end position="1423"/>
    </location>
</feature>
<feature type="compositionally biased region" description="Polar residues" evidence="1">
    <location>
        <begin position="197"/>
        <end position="224"/>
    </location>
</feature>
<feature type="compositionally biased region" description="Polar residues" evidence="1">
    <location>
        <begin position="381"/>
        <end position="410"/>
    </location>
</feature>
<feature type="compositionally biased region" description="Low complexity" evidence="1">
    <location>
        <begin position="943"/>
        <end position="958"/>
    </location>
</feature>
<feature type="region of interest" description="Disordered" evidence="1">
    <location>
        <begin position="649"/>
        <end position="1077"/>
    </location>
</feature>